<organism evidence="10">
    <name type="scientific">bioreactor metagenome</name>
    <dbReference type="NCBI Taxonomy" id="1076179"/>
    <lineage>
        <taxon>unclassified sequences</taxon>
        <taxon>metagenomes</taxon>
        <taxon>ecological metagenomes</taxon>
    </lineage>
</organism>
<accession>A0A644V3Z0</accession>
<dbReference type="InterPro" id="IPR003369">
    <property type="entry name" value="TatA/B/E"/>
</dbReference>
<proteinExistence type="predicted"/>
<comment type="caution">
    <text evidence="10">The sequence shown here is derived from an EMBL/GenBank/DDBJ whole genome shotgun (WGS) entry which is preliminary data.</text>
</comment>
<evidence type="ECO:0000256" key="7">
    <source>
        <dbReference type="ARBA" id="ARBA00023010"/>
    </source>
</evidence>
<evidence type="ECO:0000256" key="2">
    <source>
        <dbReference type="ARBA" id="ARBA00022448"/>
    </source>
</evidence>
<dbReference type="AlphaFoldDB" id="A0A644V3Z0"/>
<keyword evidence="2" id="KW-0813">Transport</keyword>
<comment type="subcellular location">
    <subcellularLocation>
        <location evidence="1">Membrane</location>
        <topology evidence="1">Single-pass membrane protein</topology>
    </subcellularLocation>
</comment>
<dbReference type="GO" id="GO:0043953">
    <property type="term" value="P:protein transport by the Tat complex"/>
    <property type="evidence" value="ECO:0007669"/>
    <property type="project" value="InterPro"/>
</dbReference>
<gene>
    <name evidence="10" type="primary">tatB_7</name>
    <name evidence="10" type="ORF">SDC9_32026</name>
</gene>
<evidence type="ECO:0000256" key="4">
    <source>
        <dbReference type="ARBA" id="ARBA00022692"/>
    </source>
</evidence>
<evidence type="ECO:0000313" key="10">
    <source>
        <dbReference type="EMBL" id="MPL86050.1"/>
    </source>
</evidence>
<protein>
    <submittedName>
        <fullName evidence="10">Sec-independent protein translocase protein TatB</fullName>
    </submittedName>
</protein>
<dbReference type="EMBL" id="VSSQ01000215">
    <property type="protein sequence ID" value="MPL86050.1"/>
    <property type="molecule type" value="Genomic_DNA"/>
</dbReference>
<evidence type="ECO:0000256" key="9">
    <source>
        <dbReference type="SAM" id="Coils"/>
    </source>
</evidence>
<evidence type="ECO:0000256" key="3">
    <source>
        <dbReference type="ARBA" id="ARBA00022475"/>
    </source>
</evidence>
<evidence type="ECO:0000256" key="8">
    <source>
        <dbReference type="ARBA" id="ARBA00023136"/>
    </source>
</evidence>
<keyword evidence="8" id="KW-0472">Membrane</keyword>
<evidence type="ECO:0000256" key="5">
    <source>
        <dbReference type="ARBA" id="ARBA00022927"/>
    </source>
</evidence>
<dbReference type="InterPro" id="IPR018448">
    <property type="entry name" value="TatB"/>
</dbReference>
<keyword evidence="7" id="KW-0811">Translocation</keyword>
<dbReference type="Pfam" id="PF02416">
    <property type="entry name" value="TatA_B_E"/>
    <property type="match status" value="1"/>
</dbReference>
<keyword evidence="5" id="KW-0653">Protein transport</keyword>
<keyword evidence="3" id="KW-1003">Cell membrane</keyword>
<keyword evidence="6" id="KW-1133">Transmembrane helix</keyword>
<name>A0A644V3Z0_9ZZZZ</name>
<dbReference type="PANTHER" id="PTHR33162">
    <property type="entry name" value="SEC-INDEPENDENT PROTEIN TRANSLOCASE PROTEIN TATA, CHLOROPLASTIC"/>
    <property type="match status" value="1"/>
</dbReference>
<reference evidence="10" key="1">
    <citation type="submission" date="2019-08" db="EMBL/GenBank/DDBJ databases">
        <authorList>
            <person name="Kucharzyk K."/>
            <person name="Murdoch R.W."/>
            <person name="Higgins S."/>
            <person name="Loffler F."/>
        </authorList>
    </citation>
    <scope>NUCLEOTIDE SEQUENCE</scope>
</reference>
<dbReference type="GO" id="GO:0016020">
    <property type="term" value="C:membrane"/>
    <property type="evidence" value="ECO:0007669"/>
    <property type="project" value="UniProtKB-SubCell"/>
</dbReference>
<keyword evidence="9" id="KW-0175">Coiled coil</keyword>
<evidence type="ECO:0000256" key="6">
    <source>
        <dbReference type="ARBA" id="ARBA00022989"/>
    </source>
</evidence>
<dbReference type="PANTHER" id="PTHR33162:SF1">
    <property type="entry name" value="SEC-INDEPENDENT PROTEIN TRANSLOCASE PROTEIN TATA, CHLOROPLASTIC"/>
    <property type="match status" value="1"/>
</dbReference>
<feature type="coiled-coil region" evidence="9">
    <location>
        <begin position="47"/>
        <end position="74"/>
    </location>
</feature>
<keyword evidence="4" id="KW-0812">Transmembrane</keyword>
<dbReference type="Gene3D" id="1.20.5.3310">
    <property type="match status" value="1"/>
</dbReference>
<evidence type="ECO:0000256" key="1">
    <source>
        <dbReference type="ARBA" id="ARBA00004167"/>
    </source>
</evidence>
<dbReference type="GO" id="GO:0008320">
    <property type="term" value="F:protein transmembrane transporter activity"/>
    <property type="evidence" value="ECO:0007669"/>
    <property type="project" value="InterPro"/>
</dbReference>
<sequence>MGEIIVVLIIGFLVVGPEDLPKVARTLAKCVKKIRSATKELTKSFEEEIAAEEIKEAGRDIKGLNAEFERVQQEVLHHATDVKTIIKE</sequence>
<dbReference type="NCBIfam" id="TIGR01410">
    <property type="entry name" value="tatB"/>
    <property type="match status" value="1"/>
</dbReference>